<proteinExistence type="predicted"/>
<name>A0A8S5TL61_9CAUD</name>
<accession>A0A8S5TL61</accession>
<sequence>MINRDILISVKLCRKGTFRFWKVSIFYTERR</sequence>
<protein>
    <submittedName>
        <fullName evidence="1">Uncharacterized protein</fullName>
    </submittedName>
</protein>
<organism evidence="1">
    <name type="scientific">Siphoviridae sp. ct9Dg3</name>
    <dbReference type="NCBI Taxonomy" id="2827792"/>
    <lineage>
        <taxon>Viruses</taxon>
        <taxon>Duplodnaviria</taxon>
        <taxon>Heunggongvirae</taxon>
        <taxon>Uroviricota</taxon>
        <taxon>Caudoviricetes</taxon>
    </lineage>
</organism>
<evidence type="ECO:0000313" key="1">
    <source>
        <dbReference type="EMBL" id="DAF64037.1"/>
    </source>
</evidence>
<reference evidence="1" key="1">
    <citation type="journal article" date="2021" name="Proc. Natl. Acad. Sci. U.S.A.">
        <title>A Catalog of Tens of Thousands of Viruses from Human Metagenomes Reveals Hidden Associations with Chronic Diseases.</title>
        <authorList>
            <person name="Tisza M.J."/>
            <person name="Buck C.B."/>
        </authorList>
    </citation>
    <scope>NUCLEOTIDE SEQUENCE</scope>
    <source>
        <strain evidence="1">Ct9Dg3</strain>
    </source>
</reference>
<dbReference type="EMBL" id="BK032848">
    <property type="protein sequence ID" value="DAF64037.1"/>
    <property type="molecule type" value="Genomic_DNA"/>
</dbReference>